<gene>
    <name evidence="3" type="ORF">UY25_C0006G0041</name>
</gene>
<organism evidence="3 4">
    <name type="scientific">Candidatus Yanofskybacteria bacterium GW2011_GWC1_48_11</name>
    <dbReference type="NCBI Taxonomy" id="1619027"/>
    <lineage>
        <taxon>Bacteria</taxon>
        <taxon>Candidatus Yanofskyibacteriota</taxon>
    </lineage>
</organism>
<dbReference type="SUPFAM" id="SSF49464">
    <property type="entry name" value="Carboxypeptidase regulatory domain-like"/>
    <property type="match status" value="1"/>
</dbReference>
<evidence type="ECO:0008006" key="5">
    <source>
        <dbReference type="Google" id="ProtNLM"/>
    </source>
</evidence>
<evidence type="ECO:0000313" key="4">
    <source>
        <dbReference type="Proteomes" id="UP000034462"/>
    </source>
</evidence>
<dbReference type="EMBL" id="LCPH01000006">
    <property type="protein sequence ID" value="KKU92819.1"/>
    <property type="molecule type" value="Genomic_DNA"/>
</dbReference>
<evidence type="ECO:0000313" key="3">
    <source>
        <dbReference type="EMBL" id="KKU92819.1"/>
    </source>
</evidence>
<dbReference type="InterPro" id="IPR008969">
    <property type="entry name" value="CarboxyPept-like_regulatory"/>
</dbReference>
<dbReference type="InterPro" id="IPR013783">
    <property type="entry name" value="Ig-like_fold"/>
</dbReference>
<dbReference type="Proteomes" id="UP000034462">
    <property type="component" value="Unassembled WGS sequence"/>
</dbReference>
<feature type="region of interest" description="Disordered" evidence="1">
    <location>
        <begin position="53"/>
        <end position="78"/>
    </location>
</feature>
<dbReference type="Gene3D" id="2.60.40.10">
    <property type="entry name" value="Immunoglobulins"/>
    <property type="match status" value="1"/>
</dbReference>
<keyword evidence="2" id="KW-1133">Transmembrane helix</keyword>
<proteinExistence type="predicted"/>
<dbReference type="Gene3D" id="2.60.40.1120">
    <property type="entry name" value="Carboxypeptidase-like, regulatory domain"/>
    <property type="match status" value="1"/>
</dbReference>
<reference evidence="3 4" key="1">
    <citation type="journal article" date="2015" name="Nature">
        <title>rRNA introns, odd ribosomes, and small enigmatic genomes across a large radiation of phyla.</title>
        <authorList>
            <person name="Brown C.T."/>
            <person name="Hug L.A."/>
            <person name="Thomas B.C."/>
            <person name="Sharon I."/>
            <person name="Castelle C.J."/>
            <person name="Singh A."/>
            <person name="Wilkins M.J."/>
            <person name="Williams K.H."/>
            <person name="Banfield J.F."/>
        </authorList>
    </citation>
    <scope>NUCLEOTIDE SEQUENCE [LARGE SCALE GENOMIC DNA]</scope>
</reference>
<comment type="caution">
    <text evidence="3">The sequence shown here is derived from an EMBL/GenBank/DDBJ whole genome shotgun (WGS) entry which is preliminary data.</text>
</comment>
<feature type="non-terminal residue" evidence="3">
    <location>
        <position position="1"/>
    </location>
</feature>
<sequence length="541" mass="59543">YWVEWSTNANFTSSVSSSTAATASFTHSSALTDETTWYFRVRALDAVNNESAYSSNASVVVDTTPPPGPGASRAGGSSAAGTVFLQQQGFLPSPEPPVPSPLAPSPPPPRIPEIFEPLIPSSLRPAPPPPEPIGEELIPQEAPLVLQGQWQLLPSQPIGEFVLAPLPSAIRELTQKFPGLDITFERVGIKKITDLPRLRTAPLFLPGLTQTAQLPKGVLLASLSPEEKEDIPCDVIFAQAGDGLIDFSIVLSIGERGEVEQKIRTIAGKPLELMLRPCAPQVASGEPGETSQVVKGYFVFKSKNPRADSLQFPSSSILASAAFAYPAFAQNQEQSVRIEEALVLFEFVYADPDGDGIYTADITAPVVNGEYEIVTVVEYEDLEAGARVMRLITVVDPEGYVYERIGNKRAWVSGASVSLFWFNSQLKQYQLWPAGEYQQENPQTTDATGRYSFLVPEGSYYLQAETPGYLPYQGEVFWVREGSPVHANIELKTRYWWLTIVDWRTAVLIGVVLLLLLNFWRDKIFRRRLLKKSQSAHEQSV</sequence>
<protein>
    <recommendedName>
        <fullName evidence="5">Fibronectin type-III domain-containing protein</fullName>
    </recommendedName>
</protein>
<keyword evidence="2" id="KW-0472">Membrane</keyword>
<evidence type="ECO:0000256" key="2">
    <source>
        <dbReference type="SAM" id="Phobius"/>
    </source>
</evidence>
<feature type="transmembrane region" description="Helical" evidence="2">
    <location>
        <begin position="495"/>
        <end position="520"/>
    </location>
</feature>
<name>A0A837INC3_9BACT</name>
<keyword evidence="2" id="KW-0812">Transmembrane</keyword>
<accession>A0A837INC3</accession>
<dbReference type="AlphaFoldDB" id="A0A837INC3"/>
<evidence type="ECO:0000256" key="1">
    <source>
        <dbReference type="SAM" id="MobiDB-lite"/>
    </source>
</evidence>